<organism evidence="1 2">
    <name type="scientific">Carex littledalei</name>
    <dbReference type="NCBI Taxonomy" id="544730"/>
    <lineage>
        <taxon>Eukaryota</taxon>
        <taxon>Viridiplantae</taxon>
        <taxon>Streptophyta</taxon>
        <taxon>Embryophyta</taxon>
        <taxon>Tracheophyta</taxon>
        <taxon>Spermatophyta</taxon>
        <taxon>Magnoliopsida</taxon>
        <taxon>Liliopsida</taxon>
        <taxon>Poales</taxon>
        <taxon>Cyperaceae</taxon>
        <taxon>Cyperoideae</taxon>
        <taxon>Cariceae</taxon>
        <taxon>Carex</taxon>
        <taxon>Carex subgen. Euthyceras</taxon>
    </lineage>
</organism>
<sequence>MTAATSVLEMQTFFFSGEGHLHLSLAVPAVTGVGVRWSSTRSAVRCAGNEEDDAGDVRIRWSWSLRRTSSVSLNL</sequence>
<dbReference type="AlphaFoldDB" id="A0A833QXH9"/>
<evidence type="ECO:0000313" key="2">
    <source>
        <dbReference type="Proteomes" id="UP000623129"/>
    </source>
</evidence>
<evidence type="ECO:0000313" key="1">
    <source>
        <dbReference type="EMBL" id="KAF3326783.1"/>
    </source>
</evidence>
<reference evidence="1" key="1">
    <citation type="submission" date="2020-01" db="EMBL/GenBank/DDBJ databases">
        <title>Genome sequence of Kobresia littledalei, the first chromosome-level genome in the family Cyperaceae.</title>
        <authorList>
            <person name="Qu G."/>
        </authorList>
    </citation>
    <scope>NUCLEOTIDE SEQUENCE</scope>
    <source>
        <strain evidence="1">C.B.Clarke</strain>
        <tissue evidence="1">Leaf</tissue>
    </source>
</reference>
<gene>
    <name evidence="1" type="ORF">FCM35_KLT08413</name>
</gene>
<name>A0A833QXH9_9POAL</name>
<keyword evidence="2" id="KW-1185">Reference proteome</keyword>
<accession>A0A833QXH9</accession>
<dbReference type="EMBL" id="SWLB01000018">
    <property type="protein sequence ID" value="KAF3326783.1"/>
    <property type="molecule type" value="Genomic_DNA"/>
</dbReference>
<protein>
    <submittedName>
        <fullName evidence="1">Uncharacterized protein</fullName>
    </submittedName>
</protein>
<dbReference type="Proteomes" id="UP000623129">
    <property type="component" value="Unassembled WGS sequence"/>
</dbReference>
<comment type="caution">
    <text evidence="1">The sequence shown here is derived from an EMBL/GenBank/DDBJ whole genome shotgun (WGS) entry which is preliminary data.</text>
</comment>
<proteinExistence type="predicted"/>